<dbReference type="PANTHER" id="PTHR23081:SF36">
    <property type="entry name" value="RNA POLYMERASE II SUBUNIT A C-TERMINAL DOMAIN PHOSPHATASE"/>
    <property type="match status" value="1"/>
</dbReference>
<dbReference type="GO" id="GO:0008420">
    <property type="term" value="F:RNA polymerase II CTD heptapeptide repeat phosphatase activity"/>
    <property type="evidence" value="ECO:0007669"/>
    <property type="project" value="UniProtKB-UniRule"/>
</dbReference>
<dbReference type="PANTHER" id="PTHR23081">
    <property type="entry name" value="RNA POLYMERASE II CTD PHOSPHATASE"/>
    <property type="match status" value="1"/>
</dbReference>
<dbReference type="CDD" id="cd07521">
    <property type="entry name" value="HAD_FCP1-like"/>
    <property type="match status" value="1"/>
</dbReference>
<evidence type="ECO:0000256" key="2">
    <source>
        <dbReference type="ARBA" id="ARBA00022801"/>
    </source>
</evidence>
<sequence>MASCNHPIHVGGMCAVCGALLSDAQQSQSISMMHDTESVTVSRQEAQRLDSESTRHLLDQRKLALIVDLDQTIIHATVDPTVGEWLKSPENPNYEALKGVGAFRLGMDGKAVLEDGTGIGSRSSSSSSTSKATTADDEGCWYYVKPRPGLADFLKSLSERYELHVYTMGTRSYADCVCKLVDPDGSLFGTRILSRDENGSLVQKSLTRLFPMDTSMVVIIDDRGDVWSWSPNLVKVIPYDFFIGSGDINATFLPAAPGPAAIGPPPSDGASSSANPLPTASPSDAVISPTPSPPSSQGSTEEQAASATTEQLNDAAEKEEQAADNAAKAKAEESQKSAVTEQLGSRPLAKMQERLDEELGVTPSPSEIGAEDVQGLVDAVESSSASSAPSTSGEGLASKSPSPLSPATSATSAAPSLEAPGPPPAKPQQAGPQRPHAILKNDDVELQRVQRILDSIHQRWYEQWDGNEKLKQTAKGTVAVDSNTLVKPTVMDIIADLKKEVLRDCDIVFSSLIPLGGSIEDSDYFWLACEYGASCSEKLKPDTTHLIAAKGGTAKVNAAQSRGHVEVVWPNWLHDTVAKWERQPEAYYRLPRAPPDAEPLSSEQPTDDELLTSSDEEVNLTGGEGDDVASIGPSKDGAEWAGPGGTLAGVNWAEADKELEEYLNGSDGDEEDLGSEDGDVSVAGYTTDGSVSRTPSRRGKRSRMSSPSINGDVVKQASNGTSASSKSSPLVRTASSTSNPNGKRRRVTSGKHSDAEDTDSERLPSASRLAGRVSGSATGGASSRSGTPAGDETGASFMQDLEDEIEAAMGAVSDDGEGDDEGVKADGFEDGEDAGEAAASEGFEKAGVRAD</sequence>
<dbReference type="AlphaFoldDB" id="A0A316U7V1"/>
<dbReference type="InterPro" id="IPR023214">
    <property type="entry name" value="HAD_sf"/>
</dbReference>
<name>A0A316U7V1_9BASI</name>
<dbReference type="Proteomes" id="UP000245942">
    <property type="component" value="Unassembled WGS sequence"/>
</dbReference>
<dbReference type="Gene3D" id="3.40.50.1000">
    <property type="entry name" value="HAD superfamily/HAD-like"/>
    <property type="match status" value="1"/>
</dbReference>
<dbReference type="InterPro" id="IPR036412">
    <property type="entry name" value="HAD-like_sf"/>
</dbReference>
<evidence type="ECO:0000256" key="1">
    <source>
        <dbReference type="ARBA" id="ARBA00004123"/>
    </source>
</evidence>
<feature type="compositionally biased region" description="Low complexity" evidence="7">
    <location>
        <begin position="718"/>
        <end position="728"/>
    </location>
</feature>
<dbReference type="PROSITE" id="PS50969">
    <property type="entry name" value="FCP1"/>
    <property type="match status" value="1"/>
</dbReference>
<feature type="region of interest" description="Disordered" evidence="7">
    <location>
        <begin position="378"/>
        <end position="435"/>
    </location>
</feature>
<feature type="compositionally biased region" description="Basic and acidic residues" evidence="7">
    <location>
        <begin position="842"/>
        <end position="851"/>
    </location>
</feature>
<comment type="catalytic activity">
    <reaction evidence="5 6">
        <text>O-phospho-L-threonyl-[protein] + H2O = L-threonyl-[protein] + phosphate</text>
        <dbReference type="Rhea" id="RHEA:47004"/>
        <dbReference type="Rhea" id="RHEA-COMP:11060"/>
        <dbReference type="Rhea" id="RHEA-COMP:11605"/>
        <dbReference type="ChEBI" id="CHEBI:15377"/>
        <dbReference type="ChEBI" id="CHEBI:30013"/>
        <dbReference type="ChEBI" id="CHEBI:43474"/>
        <dbReference type="ChEBI" id="CHEBI:61977"/>
        <dbReference type="EC" id="3.1.3.16"/>
    </reaction>
</comment>
<evidence type="ECO:0000256" key="3">
    <source>
        <dbReference type="ARBA" id="ARBA00023242"/>
    </source>
</evidence>
<evidence type="ECO:0000313" key="10">
    <source>
        <dbReference type="EMBL" id="PWN21320.1"/>
    </source>
</evidence>
<dbReference type="GO" id="GO:0005634">
    <property type="term" value="C:nucleus"/>
    <property type="evidence" value="ECO:0007669"/>
    <property type="project" value="UniProtKB-SubCell"/>
</dbReference>
<dbReference type="InterPro" id="IPR011947">
    <property type="entry name" value="FCP1_euk"/>
</dbReference>
<dbReference type="GeneID" id="37013946"/>
<feature type="domain" description="BRCT" evidence="8">
    <location>
        <begin position="497"/>
        <end position="590"/>
    </location>
</feature>
<dbReference type="EC" id="3.1.3.16" evidence="6"/>
<comment type="function">
    <text evidence="6">This promotes the activity of RNA polymerase II.</text>
</comment>
<evidence type="ECO:0000259" key="9">
    <source>
        <dbReference type="PROSITE" id="PS50969"/>
    </source>
</evidence>
<dbReference type="Pfam" id="PF12738">
    <property type="entry name" value="PTCB-BRCT"/>
    <property type="match status" value="1"/>
</dbReference>
<keyword evidence="11" id="KW-1185">Reference proteome</keyword>
<evidence type="ECO:0000256" key="7">
    <source>
        <dbReference type="SAM" id="MobiDB-lite"/>
    </source>
</evidence>
<feature type="compositionally biased region" description="Basic and acidic residues" evidence="7">
    <location>
        <begin position="315"/>
        <end position="335"/>
    </location>
</feature>
<protein>
    <recommendedName>
        <fullName evidence="6">RNA polymerase II subunit A C-terminal domain phosphatase</fullName>
        <ecNumber evidence="6">3.1.3.16</ecNumber>
    </recommendedName>
</protein>
<dbReference type="SMART" id="SM00577">
    <property type="entry name" value="CPDc"/>
    <property type="match status" value="1"/>
</dbReference>
<dbReference type="PROSITE" id="PS50172">
    <property type="entry name" value="BRCT"/>
    <property type="match status" value="1"/>
</dbReference>
<feature type="domain" description="FCP1 homology" evidence="9">
    <location>
        <begin position="58"/>
        <end position="262"/>
    </location>
</feature>
<evidence type="ECO:0000256" key="6">
    <source>
        <dbReference type="RuleBase" id="RU366066"/>
    </source>
</evidence>
<gene>
    <name evidence="10" type="ORF">BCV69DRAFT_282056</name>
</gene>
<dbReference type="Gene3D" id="3.40.50.10190">
    <property type="entry name" value="BRCT domain"/>
    <property type="match status" value="1"/>
</dbReference>
<dbReference type="RefSeq" id="XP_025348480.1">
    <property type="nucleotide sequence ID" value="XM_025492212.1"/>
</dbReference>
<dbReference type="EMBL" id="KZ819325">
    <property type="protein sequence ID" value="PWN21320.1"/>
    <property type="molecule type" value="Genomic_DNA"/>
</dbReference>
<feature type="compositionally biased region" description="Polar residues" evidence="7">
    <location>
        <begin position="297"/>
        <end position="312"/>
    </location>
</feature>
<evidence type="ECO:0000256" key="4">
    <source>
        <dbReference type="ARBA" id="ARBA00047761"/>
    </source>
</evidence>
<dbReference type="CDD" id="cd17729">
    <property type="entry name" value="BRCT_CTDP1"/>
    <property type="match status" value="1"/>
</dbReference>
<feature type="compositionally biased region" description="Low complexity" evidence="7">
    <location>
        <begin position="770"/>
        <end position="790"/>
    </location>
</feature>
<evidence type="ECO:0000259" key="8">
    <source>
        <dbReference type="PROSITE" id="PS50172"/>
    </source>
</evidence>
<dbReference type="OrthoDB" id="10249888at2759"/>
<feature type="region of interest" description="Disordered" evidence="7">
    <location>
        <begin position="259"/>
        <end position="349"/>
    </location>
</feature>
<dbReference type="SUPFAM" id="SSF56784">
    <property type="entry name" value="HAD-like"/>
    <property type="match status" value="1"/>
</dbReference>
<dbReference type="NCBIfam" id="TIGR02250">
    <property type="entry name" value="FCP1_euk"/>
    <property type="match status" value="1"/>
</dbReference>
<dbReference type="InterPro" id="IPR001357">
    <property type="entry name" value="BRCT_dom"/>
</dbReference>
<dbReference type="InterPro" id="IPR039189">
    <property type="entry name" value="Fcp1"/>
</dbReference>
<feature type="compositionally biased region" description="Acidic residues" evidence="7">
    <location>
        <begin position="664"/>
        <end position="679"/>
    </location>
</feature>
<evidence type="ECO:0000313" key="11">
    <source>
        <dbReference type="Proteomes" id="UP000245942"/>
    </source>
</evidence>
<keyword evidence="3 6" id="KW-0539">Nucleus</keyword>
<feature type="compositionally biased region" description="Low complexity" evidence="7">
    <location>
        <begin position="382"/>
        <end position="419"/>
    </location>
</feature>
<dbReference type="STRING" id="1684307.A0A316U7V1"/>
<comment type="catalytic activity">
    <reaction evidence="4 6">
        <text>O-phospho-L-seryl-[protein] + H2O = L-seryl-[protein] + phosphate</text>
        <dbReference type="Rhea" id="RHEA:20629"/>
        <dbReference type="Rhea" id="RHEA-COMP:9863"/>
        <dbReference type="Rhea" id="RHEA-COMP:11604"/>
        <dbReference type="ChEBI" id="CHEBI:15377"/>
        <dbReference type="ChEBI" id="CHEBI:29999"/>
        <dbReference type="ChEBI" id="CHEBI:43474"/>
        <dbReference type="ChEBI" id="CHEBI:83421"/>
        <dbReference type="EC" id="3.1.3.16"/>
    </reaction>
</comment>
<dbReference type="InterPro" id="IPR036420">
    <property type="entry name" value="BRCT_dom_sf"/>
</dbReference>
<comment type="subcellular location">
    <subcellularLocation>
        <location evidence="1 6">Nucleus</location>
    </subcellularLocation>
</comment>
<dbReference type="Pfam" id="PF03031">
    <property type="entry name" value="NIF"/>
    <property type="match status" value="1"/>
</dbReference>
<organism evidence="10 11">
    <name type="scientific">Pseudomicrostroma glucosiphilum</name>
    <dbReference type="NCBI Taxonomy" id="1684307"/>
    <lineage>
        <taxon>Eukaryota</taxon>
        <taxon>Fungi</taxon>
        <taxon>Dikarya</taxon>
        <taxon>Basidiomycota</taxon>
        <taxon>Ustilaginomycotina</taxon>
        <taxon>Exobasidiomycetes</taxon>
        <taxon>Microstromatales</taxon>
        <taxon>Microstromatales incertae sedis</taxon>
        <taxon>Pseudomicrostroma</taxon>
    </lineage>
</organism>
<proteinExistence type="predicted"/>
<reference evidence="10 11" key="1">
    <citation type="journal article" date="2018" name="Mol. Biol. Evol.">
        <title>Broad Genomic Sampling Reveals a Smut Pathogenic Ancestry of the Fungal Clade Ustilaginomycotina.</title>
        <authorList>
            <person name="Kijpornyongpan T."/>
            <person name="Mondo S.J."/>
            <person name="Barry K."/>
            <person name="Sandor L."/>
            <person name="Lee J."/>
            <person name="Lipzen A."/>
            <person name="Pangilinan J."/>
            <person name="LaButti K."/>
            <person name="Hainaut M."/>
            <person name="Henrissat B."/>
            <person name="Grigoriev I.V."/>
            <person name="Spatafora J.W."/>
            <person name="Aime M.C."/>
        </authorList>
    </citation>
    <scope>NUCLEOTIDE SEQUENCE [LARGE SCALE GENOMIC DNA]</scope>
    <source>
        <strain evidence="10 11">MCA 4718</strain>
    </source>
</reference>
<evidence type="ECO:0000256" key="5">
    <source>
        <dbReference type="ARBA" id="ARBA00048336"/>
    </source>
</evidence>
<feature type="region of interest" description="Disordered" evidence="7">
    <location>
        <begin position="590"/>
        <end position="646"/>
    </location>
</feature>
<dbReference type="InterPro" id="IPR004274">
    <property type="entry name" value="FCP1_dom"/>
</dbReference>
<keyword evidence="2 6" id="KW-0378">Hydrolase</keyword>
<dbReference type="SUPFAM" id="SSF52113">
    <property type="entry name" value="BRCT domain"/>
    <property type="match status" value="1"/>
</dbReference>
<accession>A0A316U7V1</accession>
<feature type="compositionally biased region" description="Acidic residues" evidence="7">
    <location>
        <begin position="605"/>
        <end position="618"/>
    </location>
</feature>
<feature type="region of interest" description="Disordered" evidence="7">
    <location>
        <begin position="664"/>
        <end position="851"/>
    </location>
</feature>